<evidence type="ECO:0000313" key="2">
    <source>
        <dbReference type="Proteomes" id="UP001227268"/>
    </source>
</evidence>
<comment type="caution">
    <text evidence="1">The sequence shown here is derived from an EMBL/GenBank/DDBJ whole genome shotgun (WGS) entry which is preliminary data.</text>
</comment>
<protein>
    <submittedName>
        <fullName evidence="1">Uncharacterized protein</fullName>
    </submittedName>
</protein>
<gene>
    <name evidence="1" type="ORF">QFC21_005770</name>
</gene>
<evidence type="ECO:0000313" key="1">
    <source>
        <dbReference type="EMBL" id="KAJ9094977.1"/>
    </source>
</evidence>
<sequence length="231" mass="24695">MSQSRSGSSSSRSLLPVTADRTTVAEYANVPVASSTFEAPRGDFYSLLPSQLPPVPAASGNPSYSQSQGTSNLLQWPTERSQQRYIAVNNSRTGDDSTLVIPETPAGTRYGPGNGSQAQHSSVQPQPSEPDLSGSAHSPNQYRERAVLAGKFPTDPVAIIEAIIREHPTGMNDELAKHDIITNLNELISYLQSGKKLEKSTVDGMVECLASAIRESSIKPNIRFKSVGAVA</sequence>
<dbReference type="EMBL" id="JASBWT010000023">
    <property type="protein sequence ID" value="KAJ9094977.1"/>
    <property type="molecule type" value="Genomic_DNA"/>
</dbReference>
<organism evidence="1 2">
    <name type="scientific">Naganishia friedmannii</name>
    <dbReference type="NCBI Taxonomy" id="89922"/>
    <lineage>
        <taxon>Eukaryota</taxon>
        <taxon>Fungi</taxon>
        <taxon>Dikarya</taxon>
        <taxon>Basidiomycota</taxon>
        <taxon>Agaricomycotina</taxon>
        <taxon>Tremellomycetes</taxon>
        <taxon>Filobasidiales</taxon>
        <taxon>Filobasidiaceae</taxon>
        <taxon>Naganishia</taxon>
    </lineage>
</organism>
<keyword evidence="2" id="KW-1185">Reference proteome</keyword>
<dbReference type="Proteomes" id="UP001227268">
    <property type="component" value="Unassembled WGS sequence"/>
</dbReference>
<reference evidence="1" key="1">
    <citation type="submission" date="2023-04" db="EMBL/GenBank/DDBJ databases">
        <title>Draft Genome sequencing of Naganishia species isolated from polar environments using Oxford Nanopore Technology.</title>
        <authorList>
            <person name="Leo P."/>
            <person name="Venkateswaran K."/>
        </authorList>
    </citation>
    <scope>NUCLEOTIDE SEQUENCE</scope>
    <source>
        <strain evidence="1">MNA-CCFEE 5423</strain>
    </source>
</reference>
<name>A0ACC2V7P1_9TREE</name>
<proteinExistence type="predicted"/>
<accession>A0ACC2V7P1</accession>